<keyword evidence="3" id="KW-1185">Reference proteome</keyword>
<feature type="compositionally biased region" description="Polar residues" evidence="1">
    <location>
        <begin position="21"/>
        <end position="47"/>
    </location>
</feature>
<dbReference type="AlphaFoldDB" id="A0A4U5NY41"/>
<evidence type="ECO:0000313" key="3">
    <source>
        <dbReference type="Proteomes" id="UP000298663"/>
    </source>
</evidence>
<dbReference type="EMBL" id="AZBU02000003">
    <property type="protein sequence ID" value="TKR88432.1"/>
    <property type="molecule type" value="Genomic_DNA"/>
</dbReference>
<feature type="region of interest" description="Disordered" evidence="1">
    <location>
        <begin position="1"/>
        <end position="77"/>
    </location>
</feature>
<reference evidence="2 3" key="1">
    <citation type="journal article" date="2015" name="Genome Biol.">
        <title>Comparative genomics of Steinernema reveals deeply conserved gene regulatory networks.</title>
        <authorList>
            <person name="Dillman A.R."/>
            <person name="Macchietto M."/>
            <person name="Porter C.F."/>
            <person name="Rogers A."/>
            <person name="Williams B."/>
            <person name="Antoshechkin I."/>
            <person name="Lee M.M."/>
            <person name="Goodwin Z."/>
            <person name="Lu X."/>
            <person name="Lewis E.E."/>
            <person name="Goodrich-Blair H."/>
            <person name="Stock S.P."/>
            <person name="Adams B.J."/>
            <person name="Sternberg P.W."/>
            <person name="Mortazavi A."/>
        </authorList>
    </citation>
    <scope>NUCLEOTIDE SEQUENCE [LARGE SCALE GENOMIC DNA]</scope>
    <source>
        <strain evidence="2 3">ALL</strain>
    </source>
</reference>
<comment type="caution">
    <text evidence="2">The sequence shown here is derived from an EMBL/GenBank/DDBJ whole genome shotgun (WGS) entry which is preliminary data.</text>
</comment>
<evidence type="ECO:0000313" key="2">
    <source>
        <dbReference type="EMBL" id="TKR88432.1"/>
    </source>
</evidence>
<name>A0A4U5NY41_STECR</name>
<dbReference type="Gene3D" id="1.20.58.130">
    <property type="match status" value="1"/>
</dbReference>
<gene>
    <name evidence="2" type="ORF">L596_012681</name>
</gene>
<dbReference type="Proteomes" id="UP000298663">
    <property type="component" value="Unassembled WGS sequence"/>
</dbReference>
<reference evidence="2 3" key="2">
    <citation type="journal article" date="2019" name="G3 (Bethesda)">
        <title>Hybrid Assembly of the Genome of the Entomopathogenic Nematode Steinernema carpocapsae Identifies the X-Chromosome.</title>
        <authorList>
            <person name="Serra L."/>
            <person name="Macchietto M."/>
            <person name="Macias-Munoz A."/>
            <person name="McGill C.J."/>
            <person name="Rodriguez I.M."/>
            <person name="Rodriguez B."/>
            <person name="Murad R."/>
            <person name="Mortazavi A."/>
        </authorList>
    </citation>
    <scope>NUCLEOTIDE SEQUENCE [LARGE SCALE GENOMIC DNA]</scope>
    <source>
        <strain evidence="2 3">ALL</strain>
    </source>
</reference>
<feature type="region of interest" description="Disordered" evidence="1">
    <location>
        <begin position="119"/>
        <end position="138"/>
    </location>
</feature>
<sequence>MDCRKNNNLVGPAQYRDNYNPYASASSVDNDSPRGQTARNPSISSTKAYALKIRRSESDPSAVERTSRSLTSSSDPTVLKDQIDKLKTELNRVQLDYDELNRTSEAQIQVLQTEFESYRSETERQLQNLKRENERLKK</sequence>
<protein>
    <recommendedName>
        <fullName evidence="4">cGMP-dependent protein kinase interacting domain-containing protein</fullName>
    </recommendedName>
</protein>
<evidence type="ECO:0008006" key="4">
    <source>
        <dbReference type="Google" id="ProtNLM"/>
    </source>
</evidence>
<accession>A0A4U5NY41</accession>
<organism evidence="2 3">
    <name type="scientific">Steinernema carpocapsae</name>
    <name type="common">Entomopathogenic nematode</name>
    <dbReference type="NCBI Taxonomy" id="34508"/>
    <lineage>
        <taxon>Eukaryota</taxon>
        <taxon>Metazoa</taxon>
        <taxon>Ecdysozoa</taxon>
        <taxon>Nematoda</taxon>
        <taxon>Chromadorea</taxon>
        <taxon>Rhabditida</taxon>
        <taxon>Tylenchina</taxon>
        <taxon>Panagrolaimomorpha</taxon>
        <taxon>Strongyloidoidea</taxon>
        <taxon>Steinernematidae</taxon>
        <taxon>Steinernema</taxon>
    </lineage>
</organism>
<evidence type="ECO:0000256" key="1">
    <source>
        <dbReference type="SAM" id="MobiDB-lite"/>
    </source>
</evidence>
<proteinExistence type="predicted"/>